<feature type="transmembrane region" description="Helical" evidence="1">
    <location>
        <begin position="48"/>
        <end position="70"/>
    </location>
</feature>
<dbReference type="PaxDb" id="55529-EKX38501"/>
<reference evidence="2 4" key="1">
    <citation type="journal article" date="2012" name="Nature">
        <title>Algal genomes reveal evolutionary mosaicism and the fate of nucleomorphs.</title>
        <authorList>
            <consortium name="DOE Joint Genome Institute"/>
            <person name="Curtis B.A."/>
            <person name="Tanifuji G."/>
            <person name="Burki F."/>
            <person name="Gruber A."/>
            <person name="Irimia M."/>
            <person name="Maruyama S."/>
            <person name="Arias M.C."/>
            <person name="Ball S.G."/>
            <person name="Gile G.H."/>
            <person name="Hirakawa Y."/>
            <person name="Hopkins J.F."/>
            <person name="Kuo A."/>
            <person name="Rensing S.A."/>
            <person name="Schmutz J."/>
            <person name="Symeonidi A."/>
            <person name="Elias M."/>
            <person name="Eveleigh R.J."/>
            <person name="Herman E.K."/>
            <person name="Klute M.J."/>
            <person name="Nakayama T."/>
            <person name="Obornik M."/>
            <person name="Reyes-Prieto A."/>
            <person name="Armbrust E.V."/>
            <person name="Aves S.J."/>
            <person name="Beiko R.G."/>
            <person name="Coutinho P."/>
            <person name="Dacks J.B."/>
            <person name="Durnford D.G."/>
            <person name="Fast N.M."/>
            <person name="Green B.R."/>
            <person name="Grisdale C.J."/>
            <person name="Hempel F."/>
            <person name="Henrissat B."/>
            <person name="Hoppner M.P."/>
            <person name="Ishida K."/>
            <person name="Kim E."/>
            <person name="Koreny L."/>
            <person name="Kroth P.G."/>
            <person name="Liu Y."/>
            <person name="Malik S.B."/>
            <person name="Maier U.G."/>
            <person name="McRose D."/>
            <person name="Mock T."/>
            <person name="Neilson J.A."/>
            <person name="Onodera N.T."/>
            <person name="Poole A.M."/>
            <person name="Pritham E.J."/>
            <person name="Richards T.A."/>
            <person name="Rocap G."/>
            <person name="Roy S.W."/>
            <person name="Sarai C."/>
            <person name="Schaack S."/>
            <person name="Shirato S."/>
            <person name="Slamovits C.H."/>
            <person name="Spencer D.F."/>
            <person name="Suzuki S."/>
            <person name="Worden A.Z."/>
            <person name="Zauner S."/>
            <person name="Barry K."/>
            <person name="Bell C."/>
            <person name="Bharti A.K."/>
            <person name="Crow J.A."/>
            <person name="Grimwood J."/>
            <person name="Kramer R."/>
            <person name="Lindquist E."/>
            <person name="Lucas S."/>
            <person name="Salamov A."/>
            <person name="McFadden G.I."/>
            <person name="Lane C.E."/>
            <person name="Keeling P.J."/>
            <person name="Gray M.W."/>
            <person name="Grigoriev I.V."/>
            <person name="Archibald J.M."/>
        </authorList>
    </citation>
    <scope>NUCLEOTIDE SEQUENCE</scope>
    <source>
        <strain evidence="2 4">CCMP2712</strain>
    </source>
</reference>
<keyword evidence="1" id="KW-1133">Transmembrane helix</keyword>
<feature type="transmembrane region" description="Helical" evidence="1">
    <location>
        <begin position="20"/>
        <end position="41"/>
    </location>
</feature>
<keyword evidence="4" id="KW-1185">Reference proteome</keyword>
<evidence type="ECO:0000256" key="1">
    <source>
        <dbReference type="SAM" id="Phobius"/>
    </source>
</evidence>
<protein>
    <submittedName>
        <fullName evidence="2 3">Uncharacterized protein</fullName>
    </submittedName>
</protein>
<evidence type="ECO:0000313" key="2">
    <source>
        <dbReference type="EMBL" id="EKX38501.1"/>
    </source>
</evidence>
<reference evidence="3" key="3">
    <citation type="submission" date="2015-06" db="UniProtKB">
        <authorList>
            <consortium name="EnsemblProtists"/>
        </authorList>
    </citation>
    <scope>IDENTIFICATION</scope>
</reference>
<keyword evidence="1" id="KW-0472">Membrane</keyword>
<evidence type="ECO:0000313" key="3">
    <source>
        <dbReference type="EnsemblProtists" id="EKX38501"/>
    </source>
</evidence>
<dbReference type="RefSeq" id="XP_005825481.1">
    <property type="nucleotide sequence ID" value="XM_005825424.1"/>
</dbReference>
<gene>
    <name evidence="2" type="ORF">GUITHDRAFT_154675</name>
</gene>
<feature type="transmembrane region" description="Helical" evidence="1">
    <location>
        <begin position="82"/>
        <end position="104"/>
    </location>
</feature>
<sequence length="125" mass="14244">MTHALPQICLVLLNFTLAAFVIYITLPFAFLALVSVYIAIYCRWKTGIYIFIFGCTCILLYGAFMLFWIISRGQASSHPLDITWYSLQVLAEFFCIIVALWVLWEISSESSKKKDKGESQSLLGK</sequence>
<evidence type="ECO:0000313" key="4">
    <source>
        <dbReference type="Proteomes" id="UP000011087"/>
    </source>
</evidence>
<keyword evidence="1" id="KW-0812">Transmembrane</keyword>
<dbReference type="EnsemblProtists" id="EKX38501">
    <property type="protein sequence ID" value="EKX38501"/>
    <property type="gene ID" value="GUITHDRAFT_154675"/>
</dbReference>
<dbReference type="AlphaFoldDB" id="L1IQD1"/>
<accession>L1IQD1</accession>
<reference evidence="4" key="2">
    <citation type="submission" date="2012-11" db="EMBL/GenBank/DDBJ databases">
        <authorList>
            <person name="Kuo A."/>
            <person name="Curtis B.A."/>
            <person name="Tanifuji G."/>
            <person name="Burki F."/>
            <person name="Gruber A."/>
            <person name="Irimia M."/>
            <person name="Maruyama S."/>
            <person name="Arias M.C."/>
            <person name="Ball S.G."/>
            <person name="Gile G.H."/>
            <person name="Hirakawa Y."/>
            <person name="Hopkins J.F."/>
            <person name="Rensing S.A."/>
            <person name="Schmutz J."/>
            <person name="Symeonidi A."/>
            <person name="Elias M."/>
            <person name="Eveleigh R.J."/>
            <person name="Herman E.K."/>
            <person name="Klute M.J."/>
            <person name="Nakayama T."/>
            <person name="Obornik M."/>
            <person name="Reyes-Prieto A."/>
            <person name="Armbrust E.V."/>
            <person name="Aves S.J."/>
            <person name="Beiko R.G."/>
            <person name="Coutinho P."/>
            <person name="Dacks J.B."/>
            <person name="Durnford D.G."/>
            <person name="Fast N.M."/>
            <person name="Green B.R."/>
            <person name="Grisdale C."/>
            <person name="Hempe F."/>
            <person name="Henrissat B."/>
            <person name="Hoppner M.P."/>
            <person name="Ishida K.-I."/>
            <person name="Kim E."/>
            <person name="Koreny L."/>
            <person name="Kroth P.G."/>
            <person name="Liu Y."/>
            <person name="Malik S.-B."/>
            <person name="Maier U.G."/>
            <person name="McRose D."/>
            <person name="Mock T."/>
            <person name="Neilson J.A."/>
            <person name="Onodera N.T."/>
            <person name="Poole A.M."/>
            <person name="Pritham E.J."/>
            <person name="Richards T.A."/>
            <person name="Rocap G."/>
            <person name="Roy S.W."/>
            <person name="Sarai C."/>
            <person name="Schaack S."/>
            <person name="Shirato S."/>
            <person name="Slamovits C.H."/>
            <person name="Spencer D.F."/>
            <person name="Suzuki S."/>
            <person name="Worden A.Z."/>
            <person name="Zauner S."/>
            <person name="Barry K."/>
            <person name="Bell C."/>
            <person name="Bharti A.K."/>
            <person name="Crow J.A."/>
            <person name="Grimwood J."/>
            <person name="Kramer R."/>
            <person name="Lindquist E."/>
            <person name="Lucas S."/>
            <person name="Salamov A."/>
            <person name="McFadden G.I."/>
            <person name="Lane C.E."/>
            <person name="Keeling P.J."/>
            <person name="Gray M.W."/>
            <person name="Grigoriev I.V."/>
            <person name="Archibald J.M."/>
        </authorList>
    </citation>
    <scope>NUCLEOTIDE SEQUENCE</scope>
    <source>
        <strain evidence="4">CCMP2712</strain>
    </source>
</reference>
<dbReference type="EMBL" id="JH993047">
    <property type="protein sequence ID" value="EKX38501.1"/>
    <property type="molecule type" value="Genomic_DNA"/>
</dbReference>
<organism evidence="2">
    <name type="scientific">Guillardia theta (strain CCMP2712)</name>
    <name type="common">Cryptophyte</name>
    <dbReference type="NCBI Taxonomy" id="905079"/>
    <lineage>
        <taxon>Eukaryota</taxon>
        <taxon>Cryptophyceae</taxon>
        <taxon>Pyrenomonadales</taxon>
        <taxon>Geminigeraceae</taxon>
        <taxon>Guillardia</taxon>
    </lineage>
</organism>
<proteinExistence type="predicted"/>
<dbReference type="GeneID" id="17295329"/>
<name>L1IQD1_GUITC</name>
<dbReference type="HOGENOM" id="CLU_1996959_0_0_1"/>
<dbReference type="Proteomes" id="UP000011087">
    <property type="component" value="Unassembled WGS sequence"/>
</dbReference>
<dbReference type="KEGG" id="gtt:GUITHDRAFT_154675"/>